<dbReference type="SUPFAM" id="SSF48208">
    <property type="entry name" value="Six-hairpin glycosidases"/>
    <property type="match status" value="1"/>
</dbReference>
<dbReference type="OrthoDB" id="9810718at2"/>
<gene>
    <name evidence="1" type="ORF">P73_4143</name>
</gene>
<dbReference type="Proteomes" id="UP000031521">
    <property type="component" value="Chromosome"/>
</dbReference>
<dbReference type="AlphaFoldDB" id="A0A0B5DZH7"/>
<organism evidence="1 2">
    <name type="scientific">Celeribacter indicus</name>
    <dbReference type="NCBI Taxonomy" id="1208324"/>
    <lineage>
        <taxon>Bacteria</taxon>
        <taxon>Pseudomonadati</taxon>
        <taxon>Pseudomonadota</taxon>
        <taxon>Alphaproteobacteria</taxon>
        <taxon>Rhodobacterales</taxon>
        <taxon>Roseobacteraceae</taxon>
        <taxon>Celeribacter</taxon>
    </lineage>
</organism>
<dbReference type="GO" id="GO:0005975">
    <property type="term" value="P:carbohydrate metabolic process"/>
    <property type="evidence" value="ECO:0007669"/>
    <property type="project" value="InterPro"/>
</dbReference>
<accession>A0A0B5DZH7</accession>
<keyword evidence="2" id="KW-1185">Reference proteome</keyword>
<evidence type="ECO:0000313" key="1">
    <source>
        <dbReference type="EMBL" id="AJE48858.1"/>
    </source>
</evidence>
<proteinExistence type="predicted"/>
<dbReference type="InterPro" id="IPR008928">
    <property type="entry name" value="6-hairpin_glycosidase_sf"/>
</dbReference>
<dbReference type="RefSeq" id="WP_043871055.1">
    <property type="nucleotide sequence ID" value="NZ_CP004393.1"/>
</dbReference>
<evidence type="ECO:0000313" key="2">
    <source>
        <dbReference type="Proteomes" id="UP000031521"/>
    </source>
</evidence>
<dbReference type="HOGENOM" id="CLU_502227_0_0_5"/>
<name>A0A0B5DZH7_9RHOB</name>
<dbReference type="EMBL" id="CP004393">
    <property type="protein sequence ID" value="AJE48858.1"/>
    <property type="molecule type" value="Genomic_DNA"/>
</dbReference>
<reference evidence="1 2" key="1">
    <citation type="journal article" date="2014" name="Int. J. Syst. Evol. Microbiol.">
        <title>Celeribacter indicus sp. nov., a polycyclic aromatic hydrocarbon-degrading bacterium from deep-sea sediment and reclassification of Huaishuia halophila as Celeribacter halophilus comb. nov.</title>
        <authorList>
            <person name="Lai Q."/>
            <person name="Cao J."/>
            <person name="Yuan J."/>
            <person name="Li F."/>
            <person name="Shao Z."/>
        </authorList>
    </citation>
    <scope>NUCLEOTIDE SEQUENCE [LARGE SCALE GENOMIC DNA]</scope>
    <source>
        <strain evidence="1">P73</strain>
    </source>
</reference>
<sequence>MTGKDPFGPAAAILRNMPGMAAGTKLEGPLWLAWRRNGKLIQGGWYENATLGEAIATAGAVPGADRATAAELCLTRDYRDVAPEAFGRVFSNGARGRTGIEIRAGKFLHRVPPTLTIATNRSFRRELELFVAKTGLEGARLAREARLRAFSARKILVRLGQTAPAVEIYRANQIVPPEAAGRALLEDCIRGMADWMLGNLADDGRMTYKYWPSRGTCSSADNTIRQFMATVALGRIARRGDHPQAAEAFRRNLRHNLGLYYREVEGIGTIILDGKAKLGAVALAALAIAEGRHYGLIAPDAHQDAFAGLNDCIDRLWQPDGAFRTFLVPRDRNDNQNFYPGEALLYWATLYRTARRPELLERCLKSFSHYRDWHRRFPNPAFVPWHTQACKMLHDDTQKPELADFIFERNDWLLGMQQWEGSVAPDFHGRFHDPKRPEYGPPHSSATGVYMEGLADAWQLAHSLGDRARAGAYAAALTRGLRNIAQLQFRDPEIDAFYITRKAAVMGAIRTEMYNNEIRVDNVQHCLMALMKIAAAPDFPLA</sequence>
<protein>
    <submittedName>
        <fullName evidence="1">Uncharacterized protein</fullName>
    </submittedName>
</protein>
<dbReference type="KEGG" id="cid:P73_4143"/>